<proteinExistence type="predicted"/>
<dbReference type="AlphaFoldDB" id="A0A1G2CWR9"/>
<evidence type="ECO:0000259" key="2">
    <source>
        <dbReference type="Pfam" id="PF08241"/>
    </source>
</evidence>
<evidence type="ECO:0000313" key="4">
    <source>
        <dbReference type="Proteomes" id="UP000177122"/>
    </source>
</evidence>
<evidence type="ECO:0000256" key="1">
    <source>
        <dbReference type="SAM" id="Phobius"/>
    </source>
</evidence>
<feature type="domain" description="Methyltransferase type 11" evidence="2">
    <location>
        <begin position="51"/>
        <end position="100"/>
    </location>
</feature>
<dbReference type="InterPro" id="IPR013216">
    <property type="entry name" value="Methyltransf_11"/>
</dbReference>
<keyword evidence="1" id="KW-1133">Transmembrane helix</keyword>
<keyword evidence="1" id="KW-0472">Membrane</keyword>
<sequence length="211" mass="24634">MFNKITRKKLEYFLAIHRTDKRVLDIGAGGSGYNKFFPNRLTVDIDPARNPEIVGDIESLPFKDGEFEFILCTEVLEHVNDPFKAVGELSRVLKSGGTLLLTTRFMYPIHDAPHDLYRFTKYGLRHLFNDWDIDELEEETTGFSTLAVLLQRFAFQMHFRCDKPMKFLLFLLAWLLTKLDWLIIKEYGNIQKTKIESNLFASGYYLVAHKK</sequence>
<reference evidence="3 4" key="1">
    <citation type="journal article" date="2016" name="Nat. Commun.">
        <title>Thousands of microbial genomes shed light on interconnected biogeochemical processes in an aquifer system.</title>
        <authorList>
            <person name="Anantharaman K."/>
            <person name="Brown C.T."/>
            <person name="Hug L.A."/>
            <person name="Sharon I."/>
            <person name="Castelle C.J."/>
            <person name="Probst A.J."/>
            <person name="Thomas B.C."/>
            <person name="Singh A."/>
            <person name="Wilkins M.J."/>
            <person name="Karaoz U."/>
            <person name="Brodie E.L."/>
            <person name="Williams K.H."/>
            <person name="Hubbard S.S."/>
            <person name="Banfield J.F."/>
        </authorList>
    </citation>
    <scope>NUCLEOTIDE SEQUENCE [LARGE SCALE GENOMIC DNA]</scope>
</reference>
<dbReference type="Gene3D" id="3.40.50.150">
    <property type="entry name" value="Vaccinia Virus protein VP39"/>
    <property type="match status" value="1"/>
</dbReference>
<dbReference type="Pfam" id="PF08241">
    <property type="entry name" value="Methyltransf_11"/>
    <property type="match status" value="1"/>
</dbReference>
<dbReference type="InterPro" id="IPR029063">
    <property type="entry name" value="SAM-dependent_MTases_sf"/>
</dbReference>
<dbReference type="CDD" id="cd02440">
    <property type="entry name" value="AdoMet_MTases"/>
    <property type="match status" value="1"/>
</dbReference>
<organism evidence="3 4">
    <name type="scientific">Candidatus Lloydbacteria bacterium RIFCSPHIGHO2_01_FULL_49_22</name>
    <dbReference type="NCBI Taxonomy" id="1798658"/>
    <lineage>
        <taxon>Bacteria</taxon>
        <taxon>Candidatus Lloydiibacteriota</taxon>
    </lineage>
</organism>
<dbReference type="PANTHER" id="PTHR43591:SF110">
    <property type="entry name" value="RHODANESE DOMAIN-CONTAINING PROTEIN"/>
    <property type="match status" value="1"/>
</dbReference>
<keyword evidence="1" id="KW-0812">Transmembrane</keyword>
<name>A0A1G2CWR9_9BACT</name>
<dbReference type="GO" id="GO:0008757">
    <property type="term" value="F:S-adenosylmethionine-dependent methyltransferase activity"/>
    <property type="evidence" value="ECO:0007669"/>
    <property type="project" value="InterPro"/>
</dbReference>
<gene>
    <name evidence="3" type="ORF">A2845_03360</name>
</gene>
<evidence type="ECO:0000313" key="3">
    <source>
        <dbReference type="EMBL" id="OGZ05816.1"/>
    </source>
</evidence>
<comment type="caution">
    <text evidence="3">The sequence shown here is derived from an EMBL/GenBank/DDBJ whole genome shotgun (WGS) entry which is preliminary data.</text>
</comment>
<dbReference type="Proteomes" id="UP000177122">
    <property type="component" value="Unassembled WGS sequence"/>
</dbReference>
<dbReference type="PANTHER" id="PTHR43591">
    <property type="entry name" value="METHYLTRANSFERASE"/>
    <property type="match status" value="1"/>
</dbReference>
<dbReference type="EMBL" id="MHLI01000006">
    <property type="protein sequence ID" value="OGZ05816.1"/>
    <property type="molecule type" value="Genomic_DNA"/>
</dbReference>
<dbReference type="SUPFAM" id="SSF53335">
    <property type="entry name" value="S-adenosyl-L-methionine-dependent methyltransferases"/>
    <property type="match status" value="1"/>
</dbReference>
<accession>A0A1G2CWR9</accession>
<protein>
    <recommendedName>
        <fullName evidence="2">Methyltransferase type 11 domain-containing protein</fullName>
    </recommendedName>
</protein>
<feature type="transmembrane region" description="Helical" evidence="1">
    <location>
        <begin position="167"/>
        <end position="184"/>
    </location>
</feature>